<dbReference type="OrthoDB" id="2307319at2759"/>
<dbReference type="AlphaFoldDB" id="A0A9N9NVQ3"/>
<reference evidence="1" key="1">
    <citation type="submission" date="2021-06" db="EMBL/GenBank/DDBJ databases">
        <authorList>
            <person name="Kallberg Y."/>
            <person name="Tangrot J."/>
            <person name="Rosling A."/>
        </authorList>
    </citation>
    <scope>NUCLEOTIDE SEQUENCE</scope>
    <source>
        <strain evidence="1">MA453B</strain>
    </source>
</reference>
<gene>
    <name evidence="1" type="ORF">DERYTH_LOCUS18457</name>
</gene>
<proteinExistence type="predicted"/>
<comment type="caution">
    <text evidence="1">The sequence shown here is derived from an EMBL/GenBank/DDBJ whole genome shotgun (WGS) entry which is preliminary data.</text>
</comment>
<dbReference type="Proteomes" id="UP000789405">
    <property type="component" value="Unassembled WGS sequence"/>
</dbReference>
<name>A0A9N9NVQ3_9GLOM</name>
<accession>A0A9N9NVQ3</accession>
<sequence length="155" mass="17843">NRGILISMLYFTEYSNSPSTHEALQTIFSKASNEQILKYKRQLANIKILDPVLIIVPNQNWINLHGWPTYYNIMDSFATNGLRNEHENSRAIFHFTTNTELYTMRSNIENLFPNAFMVPPSLQASVPNPRLHPIGEAWILTNVAKRKSDFGEVSF</sequence>
<keyword evidence="2" id="KW-1185">Reference proteome</keyword>
<protein>
    <submittedName>
        <fullName evidence="1">11028_t:CDS:1</fullName>
    </submittedName>
</protein>
<feature type="non-terminal residue" evidence="1">
    <location>
        <position position="155"/>
    </location>
</feature>
<dbReference type="EMBL" id="CAJVPY010018750">
    <property type="protein sequence ID" value="CAG8768443.1"/>
    <property type="molecule type" value="Genomic_DNA"/>
</dbReference>
<evidence type="ECO:0000313" key="2">
    <source>
        <dbReference type="Proteomes" id="UP000789405"/>
    </source>
</evidence>
<evidence type="ECO:0000313" key="1">
    <source>
        <dbReference type="EMBL" id="CAG8768443.1"/>
    </source>
</evidence>
<organism evidence="1 2">
    <name type="scientific">Dentiscutata erythropus</name>
    <dbReference type="NCBI Taxonomy" id="1348616"/>
    <lineage>
        <taxon>Eukaryota</taxon>
        <taxon>Fungi</taxon>
        <taxon>Fungi incertae sedis</taxon>
        <taxon>Mucoromycota</taxon>
        <taxon>Glomeromycotina</taxon>
        <taxon>Glomeromycetes</taxon>
        <taxon>Diversisporales</taxon>
        <taxon>Gigasporaceae</taxon>
        <taxon>Dentiscutata</taxon>
    </lineage>
</organism>